<dbReference type="AlphaFoldDB" id="A0A514CEP4"/>
<sequence>MRDLQAAMVSIFLFNLLIGMRAPEKQSAQILLTCAICVLSEPTLIPQLFHLPHLILSSPFEPFPKNEKGSTYDGAFSISLI</sequence>
<dbReference type="Proteomes" id="UP000316614">
    <property type="component" value="Chromosome"/>
</dbReference>
<dbReference type="EMBL" id="CP041253">
    <property type="protein sequence ID" value="QDH78124.1"/>
    <property type="molecule type" value="Genomic_DNA"/>
</dbReference>
<evidence type="ECO:0000313" key="2">
    <source>
        <dbReference type="Proteomes" id="UP000316614"/>
    </source>
</evidence>
<organism evidence="1 2">
    <name type="scientific">Echinicola soli</name>
    <dbReference type="NCBI Taxonomy" id="2591634"/>
    <lineage>
        <taxon>Bacteria</taxon>
        <taxon>Pseudomonadati</taxon>
        <taxon>Bacteroidota</taxon>
        <taxon>Cytophagia</taxon>
        <taxon>Cytophagales</taxon>
        <taxon>Cyclobacteriaceae</taxon>
        <taxon>Echinicola</taxon>
    </lineage>
</organism>
<protein>
    <submittedName>
        <fullName evidence="1">Uncharacterized protein</fullName>
    </submittedName>
</protein>
<proteinExistence type="predicted"/>
<dbReference type="RefSeq" id="WP_141613385.1">
    <property type="nucleotide sequence ID" value="NZ_CP041253.1"/>
</dbReference>
<name>A0A514CEP4_9BACT</name>
<gene>
    <name evidence="1" type="ORF">FKX85_03355</name>
</gene>
<accession>A0A514CEP4</accession>
<evidence type="ECO:0000313" key="1">
    <source>
        <dbReference type="EMBL" id="QDH78124.1"/>
    </source>
</evidence>
<keyword evidence="2" id="KW-1185">Reference proteome</keyword>
<reference evidence="1 2" key="1">
    <citation type="submission" date="2019-06" db="EMBL/GenBank/DDBJ databases">
        <title>Echinicola alkalisoli sp. nov. isolated from saline soil.</title>
        <authorList>
            <person name="Sun J.-Q."/>
            <person name="Xu L."/>
        </authorList>
    </citation>
    <scope>NUCLEOTIDE SEQUENCE [LARGE SCALE GENOMIC DNA]</scope>
    <source>
        <strain evidence="1 2">LN3S3</strain>
    </source>
</reference>
<dbReference type="KEGG" id="echi:FKX85_03355"/>